<evidence type="ECO:0000256" key="2">
    <source>
        <dbReference type="ARBA" id="ARBA00022448"/>
    </source>
</evidence>
<keyword evidence="11" id="KW-1185">Reference proteome</keyword>
<comment type="subcellular location">
    <subcellularLocation>
        <location evidence="1">Cell membrane</location>
        <topology evidence="1">Peripheral membrane protein</topology>
    </subcellularLocation>
</comment>
<dbReference type="GO" id="GO:0016887">
    <property type="term" value="F:ATP hydrolysis activity"/>
    <property type="evidence" value="ECO:0007669"/>
    <property type="project" value="InterPro"/>
</dbReference>
<evidence type="ECO:0000256" key="1">
    <source>
        <dbReference type="ARBA" id="ARBA00004202"/>
    </source>
</evidence>
<dbReference type="PANTHER" id="PTHR42771">
    <property type="entry name" value="IRON(3+)-HYDROXAMATE IMPORT ATP-BINDING PROTEIN FHUC"/>
    <property type="match status" value="1"/>
</dbReference>
<evidence type="ECO:0000256" key="6">
    <source>
        <dbReference type="ARBA" id="ARBA00023065"/>
    </source>
</evidence>
<organism evidence="10 11">
    <name type="scientific">Metabacillus idriensis</name>
    <dbReference type="NCBI Taxonomy" id="324768"/>
    <lineage>
        <taxon>Bacteria</taxon>
        <taxon>Bacillati</taxon>
        <taxon>Bacillota</taxon>
        <taxon>Bacilli</taxon>
        <taxon>Bacillales</taxon>
        <taxon>Bacillaceae</taxon>
        <taxon>Metabacillus</taxon>
    </lineage>
</organism>
<protein>
    <submittedName>
        <fullName evidence="10">AAA family ATPase</fullName>
    </submittedName>
</protein>
<keyword evidence="5" id="KW-0408">Iron</keyword>
<evidence type="ECO:0000256" key="5">
    <source>
        <dbReference type="ARBA" id="ARBA00023004"/>
    </source>
</evidence>
<sequence length="263" mass="30211">MHLKRVSFVPDHEKQEYPYGLPLFKESFTLSFEAPLTILAGENGTGKSTLLEAIAEQSGLIRVASVEDDDINEEIRRFSLELKLSWSAKTKKGFYLKADDFLTYARNVSRMRAEAEKRLEEVEEEYRGKSILARQLAASPYHKTIGEIKELYGRGLDNRSHGERFLAFFQSRFRPNGFYLLDEPEGPLSPMKQLSLISMLLEMIKEGSQFIIATHSPILMAFPEAVIYTLDDLPLKSVQYDDLEHVKITKGFLNSPERYLRHL</sequence>
<dbReference type="GO" id="GO:0006302">
    <property type="term" value="P:double-strand break repair"/>
    <property type="evidence" value="ECO:0007669"/>
    <property type="project" value="InterPro"/>
</dbReference>
<dbReference type="InterPro" id="IPR027417">
    <property type="entry name" value="P-loop_NTPase"/>
</dbReference>
<evidence type="ECO:0000256" key="4">
    <source>
        <dbReference type="ARBA" id="ARBA00022496"/>
    </source>
</evidence>
<name>A0A6I2M558_9BACI</name>
<comment type="caution">
    <text evidence="10">The sequence shown here is derived from an EMBL/GenBank/DDBJ whole genome shotgun (WGS) entry which is preliminary data.</text>
</comment>
<reference evidence="10 11" key="1">
    <citation type="submission" date="2019-11" db="EMBL/GenBank/DDBJ databases">
        <title>Bacillus idriensis genome.</title>
        <authorList>
            <person name="Konopka E.N."/>
            <person name="Newman J.D."/>
        </authorList>
    </citation>
    <scope>NUCLEOTIDE SEQUENCE [LARGE SCALE GENOMIC DNA]</scope>
    <source>
        <strain evidence="10 11">DSM 19097</strain>
    </source>
</reference>
<keyword evidence="3" id="KW-1003">Cell membrane</keyword>
<evidence type="ECO:0000313" key="11">
    <source>
        <dbReference type="Proteomes" id="UP000441585"/>
    </source>
</evidence>
<dbReference type="PANTHER" id="PTHR42771:SF2">
    <property type="entry name" value="IRON(3+)-HYDROXAMATE IMPORT ATP-BINDING PROTEIN FHUC"/>
    <property type="match status" value="1"/>
</dbReference>
<dbReference type="Proteomes" id="UP000441585">
    <property type="component" value="Unassembled WGS sequence"/>
</dbReference>
<feature type="domain" description="AAA+ ATPase" evidence="9">
    <location>
        <begin position="33"/>
        <end position="233"/>
    </location>
</feature>
<accession>A0A6I2M558</accession>
<dbReference type="EMBL" id="WKKF01000001">
    <property type="protein sequence ID" value="MRX53295.1"/>
    <property type="molecule type" value="Genomic_DNA"/>
</dbReference>
<evidence type="ECO:0000256" key="7">
    <source>
        <dbReference type="ARBA" id="ARBA00023136"/>
    </source>
</evidence>
<proteinExistence type="predicted"/>
<keyword evidence="6" id="KW-0406">Ion transport</keyword>
<dbReference type="SUPFAM" id="SSF52540">
    <property type="entry name" value="P-loop containing nucleoside triphosphate hydrolases"/>
    <property type="match status" value="1"/>
</dbReference>
<evidence type="ECO:0000256" key="8">
    <source>
        <dbReference type="SAM" id="Coils"/>
    </source>
</evidence>
<dbReference type="InterPro" id="IPR003593">
    <property type="entry name" value="AAA+_ATPase"/>
</dbReference>
<evidence type="ECO:0000256" key="3">
    <source>
        <dbReference type="ARBA" id="ARBA00022475"/>
    </source>
</evidence>
<dbReference type="InterPro" id="IPR038729">
    <property type="entry name" value="Rad50/SbcC_AAA"/>
</dbReference>
<keyword evidence="8" id="KW-0175">Coiled coil</keyword>
<evidence type="ECO:0000313" key="10">
    <source>
        <dbReference type="EMBL" id="MRX53295.1"/>
    </source>
</evidence>
<dbReference type="Pfam" id="PF13476">
    <property type="entry name" value="AAA_23"/>
    <property type="match status" value="1"/>
</dbReference>
<gene>
    <name evidence="10" type="ORF">GJU41_04880</name>
</gene>
<dbReference type="RefSeq" id="WP_070876219.1">
    <property type="nucleotide sequence ID" value="NZ_CAJGAA010000001.1"/>
</dbReference>
<evidence type="ECO:0000259" key="9">
    <source>
        <dbReference type="SMART" id="SM00382"/>
    </source>
</evidence>
<dbReference type="GO" id="GO:0005886">
    <property type="term" value="C:plasma membrane"/>
    <property type="evidence" value="ECO:0007669"/>
    <property type="project" value="UniProtKB-SubCell"/>
</dbReference>
<keyword evidence="2" id="KW-0813">Transport</keyword>
<dbReference type="GO" id="GO:0006826">
    <property type="term" value="P:iron ion transport"/>
    <property type="evidence" value="ECO:0007669"/>
    <property type="project" value="UniProtKB-KW"/>
</dbReference>
<feature type="coiled-coil region" evidence="8">
    <location>
        <begin position="105"/>
        <end position="132"/>
    </location>
</feature>
<keyword evidence="4" id="KW-0410">Iron transport</keyword>
<dbReference type="Gene3D" id="3.40.50.300">
    <property type="entry name" value="P-loop containing nucleotide triphosphate hydrolases"/>
    <property type="match status" value="2"/>
</dbReference>
<keyword evidence="7" id="KW-0472">Membrane</keyword>
<dbReference type="InterPro" id="IPR051535">
    <property type="entry name" value="Siderophore_ABC-ATPase"/>
</dbReference>
<dbReference type="AlphaFoldDB" id="A0A6I2M558"/>
<dbReference type="SMART" id="SM00382">
    <property type="entry name" value="AAA"/>
    <property type="match status" value="1"/>
</dbReference>